<name>A0A7J3SLN9_9CREN</name>
<sequence>MSGGILELFVALAYSAARMFIAYLLSVASALLIGIPMGRSEKLEKVLYPIIDVLQSVPILGFFPFVITLTANVLPPPYGIELASILLIFTSQAWNMILGVYASVKFIPPYILDMAKIYRLNLVAKLTKIYIPASIPAISKNSIISWAGGLFFLVSSEIIALGSTNYALEGIGTYVQMALESGDMQAVSLGIIGVMFLSILTYILIWNPMYSATIEVSTGTEFVPKIDRPFKFFWRRLKIVAGNISDFLIIVNANLSNKFLLKKPSFSKKAKLFTVIVTFTLLISYILVKFAEWLNRAQLEIWATGYSSLLIEATEGLLVSFLRITVVLIVGFFVVLAISYLLYEKTSIYRKGFVLSGEVLSSIPASLWWPIFISMISLGFPSELVSMFIIFQGAIWYIFFNIALTGVGQVEKNIMEMAKIYKIKGRYKFFNIYVPMLTPFVLSGASSAWGGAWNATIVAEYAILGNQIISLFGIGFLISEATYSGNSQALFLYILILTSFIVVLNRTLWAWVYSYAKKKYHIIE</sequence>
<feature type="domain" description="ABC transmembrane type-1" evidence="6">
    <location>
        <begin position="8"/>
        <end position="204"/>
    </location>
</feature>
<evidence type="ECO:0000256" key="2">
    <source>
        <dbReference type="ARBA" id="ARBA00022692"/>
    </source>
</evidence>
<feature type="transmembrane region" description="Helical" evidence="5">
    <location>
        <begin position="12"/>
        <end position="34"/>
    </location>
</feature>
<evidence type="ECO:0000256" key="4">
    <source>
        <dbReference type="ARBA" id="ARBA00023136"/>
    </source>
</evidence>
<dbReference type="AlphaFoldDB" id="A0A7J3SLN9"/>
<dbReference type="InterPro" id="IPR035906">
    <property type="entry name" value="MetI-like_sf"/>
</dbReference>
<reference evidence="7" key="1">
    <citation type="journal article" date="2020" name="mSystems">
        <title>Genome- and Community-Level Interaction Insights into Carbon Utilization and Element Cycling Functions of Hydrothermarchaeota in Hydrothermal Sediment.</title>
        <authorList>
            <person name="Zhou Z."/>
            <person name="Liu Y."/>
            <person name="Xu W."/>
            <person name="Pan J."/>
            <person name="Luo Z.H."/>
            <person name="Li M."/>
        </authorList>
    </citation>
    <scope>NUCLEOTIDE SEQUENCE [LARGE SCALE GENOMIC DNA]</scope>
    <source>
        <strain evidence="7">SpSt-885</strain>
    </source>
</reference>
<evidence type="ECO:0000256" key="3">
    <source>
        <dbReference type="ARBA" id="ARBA00022989"/>
    </source>
</evidence>
<keyword evidence="3 5" id="KW-1133">Transmembrane helix</keyword>
<dbReference type="PANTHER" id="PTHR42744:SF1">
    <property type="entry name" value="BINDING-PROTEIN-DEPENDENT TRANSPORT SYSTEMS INNER MEMBRANE COMPONENT"/>
    <property type="match status" value="1"/>
</dbReference>
<keyword evidence="2 5" id="KW-0812">Transmembrane</keyword>
<comment type="caution">
    <text evidence="7">The sequence shown here is derived from an EMBL/GenBank/DDBJ whole genome shotgun (WGS) entry which is preliminary data.</text>
</comment>
<feature type="transmembrane region" description="Helical" evidence="5">
    <location>
        <begin position="490"/>
        <end position="512"/>
    </location>
</feature>
<feature type="transmembrane region" description="Helical" evidence="5">
    <location>
        <begin position="429"/>
        <end position="449"/>
    </location>
</feature>
<dbReference type="InterPro" id="IPR000515">
    <property type="entry name" value="MetI-like"/>
</dbReference>
<feature type="transmembrane region" description="Helical" evidence="5">
    <location>
        <begin position="355"/>
        <end position="378"/>
    </location>
</feature>
<feature type="transmembrane region" description="Helical" evidence="5">
    <location>
        <begin position="186"/>
        <end position="205"/>
    </location>
</feature>
<dbReference type="Gene3D" id="1.10.3720.10">
    <property type="entry name" value="MetI-like"/>
    <property type="match status" value="2"/>
</dbReference>
<feature type="transmembrane region" description="Helical" evidence="5">
    <location>
        <begin position="317"/>
        <end position="343"/>
    </location>
</feature>
<feature type="transmembrane region" description="Helical" evidence="5">
    <location>
        <begin position="384"/>
        <end position="408"/>
    </location>
</feature>
<feature type="transmembrane region" description="Helical" evidence="5">
    <location>
        <begin position="46"/>
        <end position="70"/>
    </location>
</feature>
<comment type="subcellular location">
    <subcellularLocation>
        <location evidence="5">Cell membrane</location>
        <topology evidence="5">Multi-pass membrane protein</topology>
    </subcellularLocation>
    <subcellularLocation>
        <location evidence="1">Membrane</location>
        <topology evidence="1">Multi-pass membrane protein</topology>
    </subcellularLocation>
</comment>
<organism evidence="7">
    <name type="scientific">Fervidicoccus fontis</name>
    <dbReference type="NCBI Taxonomy" id="683846"/>
    <lineage>
        <taxon>Archaea</taxon>
        <taxon>Thermoproteota</taxon>
        <taxon>Thermoprotei</taxon>
        <taxon>Fervidicoccales</taxon>
        <taxon>Fervidicoccaceae</taxon>
        <taxon>Fervidicoccus</taxon>
    </lineage>
</organism>
<dbReference type="Pfam" id="PF00528">
    <property type="entry name" value="BPD_transp_1"/>
    <property type="match status" value="2"/>
</dbReference>
<dbReference type="PROSITE" id="PS50928">
    <property type="entry name" value="ABC_TM1"/>
    <property type="match status" value="2"/>
</dbReference>
<dbReference type="SUPFAM" id="SSF161098">
    <property type="entry name" value="MetI-like"/>
    <property type="match status" value="2"/>
</dbReference>
<feature type="transmembrane region" description="Helical" evidence="5">
    <location>
        <begin position="143"/>
        <end position="166"/>
    </location>
</feature>
<evidence type="ECO:0000313" key="7">
    <source>
        <dbReference type="EMBL" id="HGZ60437.1"/>
    </source>
</evidence>
<dbReference type="PANTHER" id="PTHR42744">
    <property type="entry name" value="BINDING-PROTEIN-DEPENDENT TRANSPORT SYSTEMS INNER MEMBRANE COMPONENT"/>
    <property type="match status" value="1"/>
</dbReference>
<feature type="transmembrane region" description="Helical" evidence="5">
    <location>
        <begin position="270"/>
        <end position="288"/>
    </location>
</feature>
<evidence type="ECO:0000259" key="6">
    <source>
        <dbReference type="PROSITE" id="PS50928"/>
    </source>
</evidence>
<gene>
    <name evidence="7" type="ORF">ENW83_04440</name>
</gene>
<feature type="domain" description="ABC transmembrane type-1" evidence="6">
    <location>
        <begin position="313"/>
        <end position="508"/>
    </location>
</feature>
<protein>
    <submittedName>
        <fullName evidence="7">ABC transporter permease subunit</fullName>
    </submittedName>
</protein>
<dbReference type="EMBL" id="DTLS01000128">
    <property type="protein sequence ID" value="HGZ60437.1"/>
    <property type="molecule type" value="Genomic_DNA"/>
</dbReference>
<dbReference type="GO" id="GO:0005886">
    <property type="term" value="C:plasma membrane"/>
    <property type="evidence" value="ECO:0007669"/>
    <property type="project" value="UniProtKB-SubCell"/>
</dbReference>
<feature type="transmembrane region" description="Helical" evidence="5">
    <location>
        <begin position="461"/>
        <end position="478"/>
    </location>
</feature>
<proteinExistence type="inferred from homology"/>
<evidence type="ECO:0000256" key="5">
    <source>
        <dbReference type="RuleBase" id="RU363032"/>
    </source>
</evidence>
<dbReference type="CDD" id="cd06261">
    <property type="entry name" value="TM_PBP2"/>
    <property type="match status" value="2"/>
</dbReference>
<keyword evidence="4 5" id="KW-0472">Membrane</keyword>
<accession>A0A7J3SLN9</accession>
<keyword evidence="5" id="KW-0813">Transport</keyword>
<comment type="similarity">
    <text evidence="5">Belongs to the binding-protein-dependent transport system permease family.</text>
</comment>
<feature type="transmembrane region" description="Helical" evidence="5">
    <location>
        <begin position="82"/>
        <end position="104"/>
    </location>
</feature>
<dbReference type="GO" id="GO:0055085">
    <property type="term" value="P:transmembrane transport"/>
    <property type="evidence" value="ECO:0007669"/>
    <property type="project" value="InterPro"/>
</dbReference>
<evidence type="ECO:0000256" key="1">
    <source>
        <dbReference type="ARBA" id="ARBA00004141"/>
    </source>
</evidence>